<gene>
    <name evidence="1" type="ORF">L6452_32024</name>
</gene>
<evidence type="ECO:0000313" key="2">
    <source>
        <dbReference type="Proteomes" id="UP001055879"/>
    </source>
</evidence>
<proteinExistence type="predicted"/>
<comment type="caution">
    <text evidence="1">The sequence shown here is derived from an EMBL/GenBank/DDBJ whole genome shotgun (WGS) entry which is preliminary data.</text>
</comment>
<reference evidence="2" key="1">
    <citation type="journal article" date="2022" name="Mol. Ecol. Resour.">
        <title>The genomes of chicory, endive, great burdock and yacon provide insights into Asteraceae palaeo-polyploidization history and plant inulin production.</title>
        <authorList>
            <person name="Fan W."/>
            <person name="Wang S."/>
            <person name="Wang H."/>
            <person name="Wang A."/>
            <person name="Jiang F."/>
            <person name="Liu H."/>
            <person name="Zhao H."/>
            <person name="Xu D."/>
            <person name="Zhang Y."/>
        </authorList>
    </citation>
    <scope>NUCLEOTIDE SEQUENCE [LARGE SCALE GENOMIC DNA]</scope>
    <source>
        <strain evidence="2">cv. Niubang</strain>
    </source>
</reference>
<sequence length="289" mass="32310">MPHTKEFQHLKIQLEAIISATNNFSVENYIGKGGFGKVYKGEIIHCKGQSMVAFKRLDRAFGQGNPEFWKEIMMLSLYRHENIANPQSTKVVDITQRIVDSADTTKRWLSEIVDSSQLRALRFPDPMAASKVMRLIYTNSGAALLALTSSAIHKLWKWQRIDRNPYGKSTASVIPQLWQPTNGALMCNDVSESKPAEELAASILLSKNDCYIISASGGKVSLFNVMTFKVMKTFMRPQPAATYLASDPRENNCIAIGMDDSTIQIYNVRVDEVIVLAFSRGSCAHWPPS</sequence>
<accession>A0ACB8Z3S6</accession>
<protein>
    <submittedName>
        <fullName evidence="1">Uncharacterized protein</fullName>
    </submittedName>
</protein>
<keyword evidence="2" id="KW-1185">Reference proteome</keyword>
<dbReference type="Proteomes" id="UP001055879">
    <property type="component" value="Linkage Group LG11"/>
</dbReference>
<dbReference type="EMBL" id="CM042057">
    <property type="protein sequence ID" value="KAI3692213.1"/>
    <property type="molecule type" value="Genomic_DNA"/>
</dbReference>
<name>A0ACB8Z3S6_ARCLA</name>
<reference evidence="1 2" key="2">
    <citation type="journal article" date="2022" name="Mol. Ecol. Resour.">
        <title>The genomes of chicory, endive, great burdock and yacon provide insights into Asteraceae paleo-polyploidization history and plant inulin production.</title>
        <authorList>
            <person name="Fan W."/>
            <person name="Wang S."/>
            <person name="Wang H."/>
            <person name="Wang A."/>
            <person name="Jiang F."/>
            <person name="Liu H."/>
            <person name="Zhao H."/>
            <person name="Xu D."/>
            <person name="Zhang Y."/>
        </authorList>
    </citation>
    <scope>NUCLEOTIDE SEQUENCE [LARGE SCALE GENOMIC DNA]</scope>
    <source>
        <strain evidence="2">cv. Niubang</strain>
    </source>
</reference>
<evidence type="ECO:0000313" key="1">
    <source>
        <dbReference type="EMBL" id="KAI3692213.1"/>
    </source>
</evidence>
<organism evidence="1 2">
    <name type="scientific">Arctium lappa</name>
    <name type="common">Greater burdock</name>
    <name type="synonym">Lappa major</name>
    <dbReference type="NCBI Taxonomy" id="4217"/>
    <lineage>
        <taxon>Eukaryota</taxon>
        <taxon>Viridiplantae</taxon>
        <taxon>Streptophyta</taxon>
        <taxon>Embryophyta</taxon>
        <taxon>Tracheophyta</taxon>
        <taxon>Spermatophyta</taxon>
        <taxon>Magnoliopsida</taxon>
        <taxon>eudicotyledons</taxon>
        <taxon>Gunneridae</taxon>
        <taxon>Pentapetalae</taxon>
        <taxon>asterids</taxon>
        <taxon>campanulids</taxon>
        <taxon>Asterales</taxon>
        <taxon>Asteraceae</taxon>
        <taxon>Carduoideae</taxon>
        <taxon>Cardueae</taxon>
        <taxon>Arctiinae</taxon>
        <taxon>Arctium</taxon>
    </lineage>
</organism>